<name>A0A158QMH3_HAEPC</name>
<keyword evidence="1" id="KW-0812">Transmembrane</keyword>
<organism evidence="5">
    <name type="scientific">Haemonchus placei</name>
    <name type="common">Barber's pole worm</name>
    <dbReference type="NCBI Taxonomy" id="6290"/>
    <lineage>
        <taxon>Eukaryota</taxon>
        <taxon>Metazoa</taxon>
        <taxon>Ecdysozoa</taxon>
        <taxon>Nematoda</taxon>
        <taxon>Chromadorea</taxon>
        <taxon>Rhabditida</taxon>
        <taxon>Rhabditina</taxon>
        <taxon>Rhabditomorpha</taxon>
        <taxon>Strongyloidea</taxon>
        <taxon>Trichostrongylidae</taxon>
        <taxon>Haemonchus</taxon>
    </lineage>
</organism>
<keyword evidence="2" id="KW-0732">Signal</keyword>
<dbReference type="EMBL" id="UZAF01016857">
    <property type="protein sequence ID" value="VDO34795.1"/>
    <property type="molecule type" value="Genomic_DNA"/>
</dbReference>
<proteinExistence type="predicted"/>
<feature type="signal peptide" evidence="2">
    <location>
        <begin position="1"/>
        <end position="29"/>
    </location>
</feature>
<evidence type="ECO:0000313" key="3">
    <source>
        <dbReference type="EMBL" id="VDO34795.1"/>
    </source>
</evidence>
<evidence type="ECO:0000313" key="5">
    <source>
        <dbReference type="WBParaSite" id="HPLM_0000841901-mRNA-1"/>
    </source>
</evidence>
<evidence type="ECO:0000256" key="2">
    <source>
        <dbReference type="SAM" id="SignalP"/>
    </source>
</evidence>
<reference evidence="3 4" key="2">
    <citation type="submission" date="2018-11" db="EMBL/GenBank/DDBJ databases">
        <authorList>
            <consortium name="Pathogen Informatics"/>
        </authorList>
    </citation>
    <scope>NUCLEOTIDE SEQUENCE [LARGE SCALE GENOMIC DNA]</scope>
    <source>
        <strain evidence="3 4">MHpl1</strain>
    </source>
</reference>
<feature type="chain" id="PRO_5043135506" evidence="2">
    <location>
        <begin position="30"/>
        <end position="121"/>
    </location>
</feature>
<evidence type="ECO:0000313" key="4">
    <source>
        <dbReference type="Proteomes" id="UP000268014"/>
    </source>
</evidence>
<feature type="transmembrane region" description="Helical" evidence="1">
    <location>
        <begin position="98"/>
        <end position="120"/>
    </location>
</feature>
<keyword evidence="1" id="KW-0472">Membrane</keyword>
<keyword evidence="4" id="KW-1185">Reference proteome</keyword>
<sequence length="121" mass="14326">MATKRRLCIPPLYLLVPFLIGWLKIQIRCDSKPEGSQDSNHRDSWISGPVTRALTINCVREDPVQISRCKKTIFTECYYRNRVLRVEMVKYRRFAHIYFVWCTFQATVRQLSFVVLLMVVP</sequence>
<protein>
    <submittedName>
        <fullName evidence="5">Secreted protein</fullName>
    </submittedName>
</protein>
<keyword evidence="1" id="KW-1133">Transmembrane helix</keyword>
<evidence type="ECO:0000256" key="1">
    <source>
        <dbReference type="SAM" id="Phobius"/>
    </source>
</evidence>
<accession>A0A158QMH3</accession>
<dbReference type="WBParaSite" id="HPLM_0000841901-mRNA-1">
    <property type="protein sequence ID" value="HPLM_0000841901-mRNA-1"/>
    <property type="gene ID" value="HPLM_0000841901"/>
</dbReference>
<gene>
    <name evidence="3" type="ORF">HPLM_LOCUS8411</name>
</gene>
<dbReference type="Proteomes" id="UP000268014">
    <property type="component" value="Unassembled WGS sequence"/>
</dbReference>
<reference evidence="5" key="1">
    <citation type="submission" date="2016-04" db="UniProtKB">
        <authorList>
            <consortium name="WormBaseParasite"/>
        </authorList>
    </citation>
    <scope>IDENTIFICATION</scope>
</reference>
<dbReference type="AlphaFoldDB" id="A0A158QMH3"/>